<keyword evidence="3" id="KW-0732">Signal</keyword>
<evidence type="ECO:0000256" key="3">
    <source>
        <dbReference type="SAM" id="SignalP"/>
    </source>
</evidence>
<keyword evidence="2" id="KW-0472">Membrane</keyword>
<evidence type="ECO:0000256" key="2">
    <source>
        <dbReference type="SAM" id="Phobius"/>
    </source>
</evidence>
<dbReference type="PANTHER" id="PTHR42028">
    <property type="entry name" value="CHROMOSOME 1, WHOLE GENOME SHOTGUN SEQUENCE"/>
    <property type="match status" value="1"/>
</dbReference>
<feature type="transmembrane region" description="Helical" evidence="2">
    <location>
        <begin position="255"/>
        <end position="276"/>
    </location>
</feature>
<keyword evidence="2" id="KW-0812">Transmembrane</keyword>
<reference evidence="5 6" key="1">
    <citation type="submission" date="2017-03" db="EMBL/GenBank/DDBJ databases">
        <title>Genomes of endolithic fungi from Antarctica.</title>
        <authorList>
            <person name="Coleine C."/>
            <person name="Masonjones S."/>
            <person name="Stajich J.E."/>
        </authorList>
    </citation>
    <scope>NUCLEOTIDE SEQUENCE [LARGE SCALE GENOMIC DNA]</scope>
    <source>
        <strain evidence="5 6">CCFEE 5311</strain>
    </source>
</reference>
<dbReference type="STRING" id="329885.A0A4U0URC0"/>
<feature type="compositionally biased region" description="Polar residues" evidence="1">
    <location>
        <begin position="91"/>
        <end position="101"/>
    </location>
</feature>
<evidence type="ECO:0000313" key="6">
    <source>
        <dbReference type="Proteomes" id="UP000310066"/>
    </source>
</evidence>
<evidence type="ECO:0000256" key="1">
    <source>
        <dbReference type="SAM" id="MobiDB-lite"/>
    </source>
</evidence>
<feature type="region of interest" description="Disordered" evidence="1">
    <location>
        <begin position="60"/>
        <end position="102"/>
    </location>
</feature>
<organism evidence="5 6">
    <name type="scientific">Friedmanniomyces endolithicus</name>
    <dbReference type="NCBI Taxonomy" id="329885"/>
    <lineage>
        <taxon>Eukaryota</taxon>
        <taxon>Fungi</taxon>
        <taxon>Dikarya</taxon>
        <taxon>Ascomycota</taxon>
        <taxon>Pezizomycotina</taxon>
        <taxon>Dothideomycetes</taxon>
        <taxon>Dothideomycetidae</taxon>
        <taxon>Mycosphaerellales</taxon>
        <taxon>Teratosphaeriaceae</taxon>
        <taxon>Friedmanniomyces</taxon>
    </lineage>
</organism>
<dbReference type="PANTHER" id="PTHR42028:SF1">
    <property type="entry name" value="YALI0E30657P"/>
    <property type="match status" value="1"/>
</dbReference>
<dbReference type="Pfam" id="PF23585">
    <property type="entry name" value="DUF7137"/>
    <property type="match status" value="1"/>
</dbReference>
<evidence type="ECO:0000259" key="4">
    <source>
        <dbReference type="Pfam" id="PF23585"/>
    </source>
</evidence>
<comment type="caution">
    <text evidence="5">The sequence shown here is derived from an EMBL/GenBank/DDBJ whole genome shotgun (WGS) entry which is preliminary data.</text>
</comment>
<dbReference type="InterPro" id="IPR055561">
    <property type="entry name" value="DUF7137"/>
</dbReference>
<sequence>MRPAHILSSVCLLVAASSAWPSAWYPYEAIKRELAPLLPRQTTKFNLSYSATQGDTATTVTSTQASSGAQQTGTWTGSQTTGQGSSGGSNKPGSTPATTKTFDARLPAGGVQLITPGPLATSYYKIHDNATFAWNYTSLSITPSAVDVLAFCSSNSVTYTIAANASITGPTQAVTWDTGNFQASAATQLLTGTYTLIIHDAGKDMSAVPMAGYLAAYDQFTFGMYIPALPTPLADFVCATCSGGVVGMERQTVGFLIGMVGVTVLSFGWFAGVAGLL</sequence>
<dbReference type="EMBL" id="NAJP01000048">
    <property type="protein sequence ID" value="TKA37932.1"/>
    <property type="molecule type" value="Genomic_DNA"/>
</dbReference>
<dbReference type="Proteomes" id="UP000310066">
    <property type="component" value="Unassembled WGS sequence"/>
</dbReference>
<dbReference type="OrthoDB" id="2435509at2759"/>
<feature type="signal peptide" evidence="3">
    <location>
        <begin position="1"/>
        <end position="19"/>
    </location>
</feature>
<gene>
    <name evidence="5" type="ORF">B0A54_10534</name>
</gene>
<evidence type="ECO:0000313" key="5">
    <source>
        <dbReference type="EMBL" id="TKA37932.1"/>
    </source>
</evidence>
<protein>
    <recommendedName>
        <fullName evidence="4">DUF7137 domain-containing protein</fullName>
    </recommendedName>
</protein>
<feature type="chain" id="PRO_5020384441" description="DUF7137 domain-containing protein" evidence="3">
    <location>
        <begin position="20"/>
        <end position="277"/>
    </location>
</feature>
<accession>A0A4U0URC0</accession>
<proteinExistence type="predicted"/>
<keyword evidence="2" id="KW-1133">Transmembrane helix</keyword>
<dbReference type="AlphaFoldDB" id="A0A4U0URC0"/>
<feature type="compositionally biased region" description="Low complexity" evidence="1">
    <location>
        <begin position="60"/>
        <end position="83"/>
    </location>
</feature>
<feature type="domain" description="DUF7137" evidence="4">
    <location>
        <begin position="106"/>
        <end position="240"/>
    </location>
</feature>
<name>A0A4U0URC0_9PEZI</name>